<sequence length="54" mass="5664">MYYVPAIVAVRQSLGVGGRTYVGDCKMAALATRAFVAAGGDFYYLGKEVAQGVT</sequence>
<protein>
    <submittedName>
        <fullName evidence="1">Uncharacterized protein</fullName>
    </submittedName>
</protein>
<dbReference type="KEGG" id="ftj:FTUN_3436"/>
<dbReference type="EMBL" id="CP053452">
    <property type="protein sequence ID" value="QJW95882.1"/>
    <property type="molecule type" value="Genomic_DNA"/>
</dbReference>
<dbReference type="Proteomes" id="UP000503447">
    <property type="component" value="Chromosome"/>
</dbReference>
<proteinExistence type="predicted"/>
<dbReference type="AlphaFoldDB" id="A0A6M5YSC1"/>
<reference evidence="2" key="1">
    <citation type="submission" date="2020-05" db="EMBL/GenBank/DDBJ databases">
        <title>Frigoriglobus tundricola gen. nov., sp. nov., a psychrotolerant cellulolytic planctomycete of the family Gemmataceae with two divergent copies of 16S rRNA gene.</title>
        <authorList>
            <person name="Kulichevskaya I.S."/>
            <person name="Ivanova A.A."/>
            <person name="Naumoff D.G."/>
            <person name="Beletsky A.V."/>
            <person name="Rijpstra W.I.C."/>
            <person name="Sinninghe Damste J.S."/>
            <person name="Mardanov A.V."/>
            <person name="Ravin N.V."/>
            <person name="Dedysh S.N."/>
        </authorList>
    </citation>
    <scope>NUCLEOTIDE SEQUENCE [LARGE SCALE GENOMIC DNA]</scope>
    <source>
        <strain evidence="2">PL17</strain>
    </source>
</reference>
<evidence type="ECO:0000313" key="2">
    <source>
        <dbReference type="Proteomes" id="UP000503447"/>
    </source>
</evidence>
<name>A0A6M5YSC1_9BACT</name>
<keyword evidence="2" id="KW-1185">Reference proteome</keyword>
<accession>A0A6M5YSC1</accession>
<organism evidence="1 2">
    <name type="scientific">Frigoriglobus tundricola</name>
    <dbReference type="NCBI Taxonomy" id="2774151"/>
    <lineage>
        <taxon>Bacteria</taxon>
        <taxon>Pseudomonadati</taxon>
        <taxon>Planctomycetota</taxon>
        <taxon>Planctomycetia</taxon>
        <taxon>Gemmatales</taxon>
        <taxon>Gemmataceae</taxon>
        <taxon>Frigoriglobus</taxon>
    </lineage>
</organism>
<gene>
    <name evidence="1" type="ORF">FTUN_3436</name>
</gene>
<evidence type="ECO:0000313" key="1">
    <source>
        <dbReference type="EMBL" id="QJW95882.1"/>
    </source>
</evidence>